<evidence type="ECO:0000256" key="2">
    <source>
        <dbReference type="ARBA" id="ARBA00022679"/>
    </source>
</evidence>
<dbReference type="PANTHER" id="PTHR43523:SF2">
    <property type="entry name" value="GLUCOSE-1-PHOSPHATE ADENYLYLTRANSFERASE"/>
    <property type="match status" value="1"/>
</dbReference>
<proteinExistence type="inferred from homology"/>
<dbReference type="GO" id="GO:0008878">
    <property type="term" value="F:glucose-1-phosphate adenylyltransferase activity"/>
    <property type="evidence" value="ECO:0007669"/>
    <property type="project" value="UniProtKB-EC"/>
</dbReference>
<sequence length="320" mass="35309">MISPRVVAFVMAGGEGRRLRPLTVHYPKPALPVSGAYRLIDFALSNLYNSKVRSIYVLAQYCPEPLLRHIAHAWMRTPARAANFVQPLLASGASGLSPYKGTADSVRQNLHLVDRLQPDIVAVFAADHIYRMDVRQMIDFHRERNADATVAAIPVPIECASRFGVISADQQGCIHGFDEKPQAPQSLPDDPDLAYASMGNYLFRPEVLRQALAEAAQRGEHDFGLHVLPHLISTHRVCAYNFGANKVPGLQPHEERSYWRDVGTVEAYVAAQHDIAGPTPRFDLHNTSWPIHPLGLAAAPAKAGRDTASVRWPRVSVAKI</sequence>
<comment type="similarity">
    <text evidence="1">Belongs to the bacterial/plant glucose-1-phosphate adenylyltransferase family.</text>
</comment>
<keyword evidence="7" id="KW-1185">Reference proteome</keyword>
<accession>A0A916N9L2</accession>
<reference evidence="6" key="1">
    <citation type="submission" date="2021-04" db="EMBL/GenBank/DDBJ databases">
        <authorList>
            <person name="Hornung B."/>
        </authorList>
    </citation>
    <scope>NUCLEOTIDE SEQUENCE</scope>
    <source>
        <strain evidence="6">G5G6</strain>
    </source>
</reference>
<dbReference type="EMBL" id="CAJQUM010000001">
    <property type="protein sequence ID" value="CAG4884727.1"/>
    <property type="molecule type" value="Genomic_DNA"/>
</dbReference>
<dbReference type="CDD" id="cd02508">
    <property type="entry name" value="ADP_Glucose_PP"/>
    <property type="match status" value="1"/>
</dbReference>
<evidence type="ECO:0000313" key="6">
    <source>
        <dbReference type="EMBL" id="CAG4884727.1"/>
    </source>
</evidence>
<dbReference type="Pfam" id="PF00483">
    <property type="entry name" value="NTP_transferase"/>
    <property type="match status" value="1"/>
</dbReference>
<dbReference type="SUPFAM" id="SSF53448">
    <property type="entry name" value="Nucleotide-diphospho-sugar transferases"/>
    <property type="match status" value="1"/>
</dbReference>
<dbReference type="InterPro" id="IPR005835">
    <property type="entry name" value="NTP_transferase_dom"/>
</dbReference>
<keyword evidence="3 6" id="KW-0548">Nucleotidyltransferase</keyword>
<evidence type="ECO:0000259" key="5">
    <source>
        <dbReference type="Pfam" id="PF00483"/>
    </source>
</evidence>
<comment type="caution">
    <text evidence="6">The sequence shown here is derived from an EMBL/GenBank/DDBJ whole genome shotgun (WGS) entry which is preliminary data.</text>
</comment>
<keyword evidence="2 6" id="KW-0808">Transferase</keyword>
<dbReference type="EC" id="2.7.7.27" evidence="6"/>
<evidence type="ECO:0000256" key="4">
    <source>
        <dbReference type="ARBA" id="ARBA00023056"/>
    </source>
</evidence>
<protein>
    <submittedName>
        <fullName evidence="6">Glucose-1-phosphate adenylyltransferase</fullName>
        <ecNumber evidence="6">2.7.7.27</ecNumber>
    </submittedName>
</protein>
<evidence type="ECO:0000256" key="3">
    <source>
        <dbReference type="ARBA" id="ARBA00022695"/>
    </source>
</evidence>
<organism evidence="6 7">
    <name type="scientific">Georgfuchsia toluolica</name>
    <dbReference type="NCBI Taxonomy" id="424218"/>
    <lineage>
        <taxon>Bacteria</taxon>
        <taxon>Pseudomonadati</taxon>
        <taxon>Pseudomonadota</taxon>
        <taxon>Betaproteobacteria</taxon>
        <taxon>Nitrosomonadales</taxon>
        <taxon>Sterolibacteriaceae</taxon>
        <taxon>Georgfuchsia</taxon>
    </lineage>
</organism>
<gene>
    <name evidence="6" type="ORF">GTOL_12610</name>
</gene>
<dbReference type="InterPro" id="IPR011831">
    <property type="entry name" value="ADP-Glc_PPase"/>
</dbReference>
<dbReference type="Proteomes" id="UP000742786">
    <property type="component" value="Unassembled WGS sequence"/>
</dbReference>
<keyword evidence="4" id="KW-0320">Glycogen biosynthesis</keyword>
<dbReference type="Gene3D" id="3.90.550.10">
    <property type="entry name" value="Spore Coat Polysaccharide Biosynthesis Protein SpsA, Chain A"/>
    <property type="match status" value="1"/>
</dbReference>
<name>A0A916N9L2_9PROT</name>
<dbReference type="GO" id="GO:0005978">
    <property type="term" value="P:glycogen biosynthetic process"/>
    <property type="evidence" value="ECO:0007669"/>
    <property type="project" value="UniProtKB-KW"/>
</dbReference>
<evidence type="ECO:0000313" key="7">
    <source>
        <dbReference type="Proteomes" id="UP000742786"/>
    </source>
</evidence>
<dbReference type="PANTHER" id="PTHR43523">
    <property type="entry name" value="GLUCOSE-1-PHOSPHATE ADENYLYLTRANSFERASE-RELATED"/>
    <property type="match status" value="1"/>
</dbReference>
<dbReference type="AlphaFoldDB" id="A0A916N9L2"/>
<dbReference type="InterPro" id="IPR029044">
    <property type="entry name" value="Nucleotide-diphossugar_trans"/>
</dbReference>
<evidence type="ECO:0000256" key="1">
    <source>
        <dbReference type="ARBA" id="ARBA00010443"/>
    </source>
</evidence>
<feature type="domain" description="Nucleotidyl transferase" evidence="5">
    <location>
        <begin position="8"/>
        <end position="275"/>
    </location>
</feature>